<evidence type="ECO:0000313" key="2">
    <source>
        <dbReference type="Proteomes" id="UP000020681"/>
    </source>
</evidence>
<dbReference type="Proteomes" id="UP000020681">
    <property type="component" value="Unassembled WGS sequence"/>
</dbReference>
<proteinExistence type="predicted"/>
<reference evidence="1 2" key="1">
    <citation type="submission" date="2014-01" db="EMBL/GenBank/DDBJ databases">
        <authorList>
            <person name="Dobos K."/>
            <person name="Lenaerts A."/>
            <person name="Ordway D."/>
            <person name="DeGroote M.A."/>
            <person name="Parker T."/>
            <person name="Sizemore C."/>
            <person name="Tallon L.J."/>
            <person name="Sadzewicz L.K."/>
            <person name="Sengamalay N."/>
            <person name="Fraser C.M."/>
            <person name="Hine E."/>
            <person name="Shefchek K.A."/>
            <person name="Das S.P."/>
            <person name="Tettelin H."/>
        </authorList>
    </citation>
    <scope>NUCLEOTIDE SEQUENCE [LARGE SCALE GENOMIC DNA]</scope>
    <source>
        <strain evidence="1 2">Harvey</strain>
    </source>
</reference>
<comment type="caution">
    <text evidence="1">The sequence shown here is derived from an EMBL/GenBank/DDBJ whole genome shotgun (WGS) entry which is preliminary data.</text>
</comment>
<organism evidence="1 2">
    <name type="scientific">Mycobacterium ulcerans str. Harvey</name>
    <dbReference type="NCBI Taxonomy" id="1299332"/>
    <lineage>
        <taxon>Bacteria</taxon>
        <taxon>Bacillati</taxon>
        <taxon>Actinomycetota</taxon>
        <taxon>Actinomycetes</taxon>
        <taxon>Mycobacteriales</taxon>
        <taxon>Mycobacteriaceae</taxon>
        <taxon>Mycobacterium</taxon>
        <taxon>Mycobacterium ulcerans group</taxon>
    </lineage>
</organism>
<keyword evidence="2" id="KW-1185">Reference proteome</keyword>
<sequence>MRLHLLDLFDTVLQDGYHGVLTTQAGQPFARGAGLSGFDREYQHIDRSGQLLRVGVYRTGHHDRRCPVGPQLDAVASRVAAQQHRVPRGMQQRGDRRADGAGAYECDLGAMQPKVPGWVGQWPGPLD</sequence>
<name>A0ABP3ATB7_MYCUL</name>
<dbReference type="EMBL" id="JAOL01000056">
    <property type="protein sequence ID" value="EUA93567.1"/>
    <property type="molecule type" value="Genomic_DNA"/>
</dbReference>
<evidence type="ECO:0000313" key="1">
    <source>
        <dbReference type="EMBL" id="EUA93567.1"/>
    </source>
</evidence>
<gene>
    <name evidence="1" type="ORF">I551_9112</name>
</gene>
<accession>A0ABP3ATB7</accession>
<protein>
    <submittedName>
        <fullName evidence="1">Uncharacterized protein</fullName>
    </submittedName>
</protein>